<dbReference type="InterPro" id="IPR001841">
    <property type="entry name" value="Znf_RING"/>
</dbReference>
<dbReference type="PROSITE" id="PS50089">
    <property type="entry name" value="ZF_RING_2"/>
    <property type="match status" value="1"/>
</dbReference>
<dbReference type="GO" id="GO:0008270">
    <property type="term" value="F:zinc ion binding"/>
    <property type="evidence" value="ECO:0007669"/>
    <property type="project" value="UniProtKB-KW"/>
</dbReference>
<comment type="caution">
    <text evidence="4">The sequence shown here is derived from an EMBL/GenBank/DDBJ whole genome shotgun (WGS) entry which is preliminary data.</text>
</comment>
<feature type="region of interest" description="Disordered" evidence="2">
    <location>
        <begin position="15"/>
        <end position="108"/>
    </location>
</feature>
<protein>
    <recommendedName>
        <fullName evidence="3">RING-type domain-containing protein</fullName>
    </recommendedName>
</protein>
<sequence length="593" mass="63748">MSSYTYINANPDLLSYHTNYPHLPSPPPSGESSSDSDSSASSPTASPAKLTIPSSPPPPYSGAPSPPSSPTMLSTVTRYQRPHRPTQHRPKPILTSNPFPCYDPRQSSMATNPTRVAFAPISPISPVSRRSRPLLPITEHAEDLIDAVTNALAKQTIEDDEYDCGWAMDLGAESSPSLSGSPSPGYFGASSHSSSASASTASLSLGSGFVSPTSLASNFSRRNSLGTNGAGAMYKRESESESDAGERLLREWAVAVAGKGEVVTPLVPAGKRTRGGSVSGVPPVAGTRTDVRSRRASVSQPKWDENDRDCGICFEYAVRPARTICCGKVFCQEHLEDWLTGANASGLCPNCDKPCSLERDVLSLASPALTPARTQPWKKTAAPTRTTTRRVDSPKRSSHMHRHNLPTPPNLLLLSPPPSSTALSYPQQQRSTSNPRTPPAGGTGHLSPSLLNMQQQYERLLAQEHRPSSPLSTRIPISNPFDSLESPPKDDVLGTLEAFRPKVPLERGKTRRRSVDLEGRGGEEIVEISTPGVIRSQSRGKRSGSESLPVVSVEYSREGQKRMVIRSDADYMGAVKHLGSLVLCLVVMYLVAR</sequence>
<feature type="compositionally biased region" description="Polar residues" evidence="2">
    <location>
        <begin position="425"/>
        <end position="435"/>
    </location>
</feature>
<proteinExistence type="predicted"/>
<evidence type="ECO:0000313" key="5">
    <source>
        <dbReference type="Proteomes" id="UP000521943"/>
    </source>
</evidence>
<keyword evidence="1" id="KW-0479">Metal-binding</keyword>
<feature type="compositionally biased region" description="Low complexity" evidence="2">
    <location>
        <begin position="174"/>
        <end position="193"/>
    </location>
</feature>
<feature type="region of interest" description="Disordered" evidence="2">
    <location>
        <begin position="173"/>
        <end position="193"/>
    </location>
</feature>
<feature type="region of interest" description="Disordered" evidence="2">
    <location>
        <begin position="464"/>
        <end position="489"/>
    </location>
</feature>
<name>A0A8H6I013_9AGAR</name>
<reference evidence="4 5" key="1">
    <citation type="submission" date="2020-07" db="EMBL/GenBank/DDBJ databases">
        <title>Comparative genomics of pyrophilous fungi reveals a link between fire events and developmental genes.</title>
        <authorList>
            <consortium name="DOE Joint Genome Institute"/>
            <person name="Steindorff A.S."/>
            <person name="Carver A."/>
            <person name="Calhoun S."/>
            <person name="Stillman K."/>
            <person name="Liu H."/>
            <person name="Lipzen A."/>
            <person name="Pangilinan J."/>
            <person name="Labutti K."/>
            <person name="Bruns T.D."/>
            <person name="Grigoriev I.V."/>
        </authorList>
    </citation>
    <scope>NUCLEOTIDE SEQUENCE [LARGE SCALE GENOMIC DNA]</scope>
    <source>
        <strain evidence="4 5">CBS 144469</strain>
    </source>
</reference>
<feature type="compositionally biased region" description="Low complexity" evidence="2">
    <location>
        <begin position="275"/>
        <end position="284"/>
    </location>
</feature>
<dbReference type="Proteomes" id="UP000521943">
    <property type="component" value="Unassembled WGS sequence"/>
</dbReference>
<keyword evidence="1" id="KW-0862">Zinc</keyword>
<feature type="compositionally biased region" description="Pro residues" evidence="2">
    <location>
        <begin position="54"/>
        <end position="69"/>
    </location>
</feature>
<dbReference type="Gene3D" id="3.30.40.10">
    <property type="entry name" value="Zinc/RING finger domain, C3HC4 (zinc finger)"/>
    <property type="match status" value="1"/>
</dbReference>
<feature type="region of interest" description="Disordered" evidence="2">
    <location>
        <begin position="372"/>
        <end position="448"/>
    </location>
</feature>
<feature type="compositionally biased region" description="Basic residues" evidence="2">
    <location>
        <begin position="80"/>
        <end position="91"/>
    </location>
</feature>
<evidence type="ECO:0000256" key="2">
    <source>
        <dbReference type="SAM" id="MobiDB-lite"/>
    </source>
</evidence>
<dbReference type="EMBL" id="JACGCI010000032">
    <property type="protein sequence ID" value="KAF6754928.1"/>
    <property type="molecule type" value="Genomic_DNA"/>
</dbReference>
<accession>A0A8H6I013</accession>
<keyword evidence="1" id="KW-0863">Zinc-finger</keyword>
<feature type="compositionally biased region" description="Low complexity" evidence="2">
    <location>
        <begin position="30"/>
        <end position="48"/>
    </location>
</feature>
<evidence type="ECO:0000259" key="3">
    <source>
        <dbReference type="PROSITE" id="PS50089"/>
    </source>
</evidence>
<organism evidence="4 5">
    <name type="scientific">Ephemerocybe angulata</name>
    <dbReference type="NCBI Taxonomy" id="980116"/>
    <lineage>
        <taxon>Eukaryota</taxon>
        <taxon>Fungi</taxon>
        <taxon>Dikarya</taxon>
        <taxon>Basidiomycota</taxon>
        <taxon>Agaricomycotina</taxon>
        <taxon>Agaricomycetes</taxon>
        <taxon>Agaricomycetidae</taxon>
        <taxon>Agaricales</taxon>
        <taxon>Agaricineae</taxon>
        <taxon>Psathyrellaceae</taxon>
        <taxon>Ephemerocybe</taxon>
    </lineage>
</organism>
<evidence type="ECO:0000256" key="1">
    <source>
        <dbReference type="PROSITE-ProRule" id="PRU00175"/>
    </source>
</evidence>
<dbReference type="OrthoDB" id="6270329at2759"/>
<feature type="region of interest" description="Disordered" evidence="2">
    <location>
        <begin position="220"/>
        <end position="241"/>
    </location>
</feature>
<feature type="compositionally biased region" description="Low complexity" evidence="2">
    <location>
        <begin position="410"/>
        <end position="424"/>
    </location>
</feature>
<dbReference type="AlphaFoldDB" id="A0A8H6I013"/>
<dbReference type="SUPFAM" id="SSF57850">
    <property type="entry name" value="RING/U-box"/>
    <property type="match status" value="1"/>
</dbReference>
<feature type="domain" description="RING-type" evidence="3">
    <location>
        <begin position="310"/>
        <end position="352"/>
    </location>
</feature>
<feature type="region of interest" description="Disordered" evidence="2">
    <location>
        <begin position="267"/>
        <end position="300"/>
    </location>
</feature>
<dbReference type="InterPro" id="IPR013083">
    <property type="entry name" value="Znf_RING/FYVE/PHD"/>
</dbReference>
<keyword evidence="5" id="KW-1185">Reference proteome</keyword>
<evidence type="ECO:0000313" key="4">
    <source>
        <dbReference type="EMBL" id="KAF6754928.1"/>
    </source>
</evidence>
<gene>
    <name evidence="4" type="ORF">DFP72DRAFT_355046</name>
</gene>